<reference evidence="1" key="1">
    <citation type="submission" date="2020-10" db="EMBL/GenBank/DDBJ databases">
        <authorList>
            <person name="Gilroy R."/>
        </authorList>
    </citation>
    <scope>NUCLEOTIDE SEQUENCE</scope>
    <source>
        <strain evidence="1">CHK193-30670</strain>
    </source>
</reference>
<organism evidence="1 2">
    <name type="scientific">Candidatus Aphodocola excrementigallinarum</name>
    <dbReference type="NCBI Taxonomy" id="2840670"/>
    <lineage>
        <taxon>Bacteria</taxon>
        <taxon>Bacillati</taxon>
        <taxon>Bacillota</taxon>
        <taxon>Bacilli</taxon>
        <taxon>Candidatus Aphodocola</taxon>
    </lineage>
</organism>
<accession>A0A9D1LJ53</accession>
<dbReference type="EMBL" id="DVMT01000047">
    <property type="protein sequence ID" value="HIU40572.1"/>
    <property type="molecule type" value="Genomic_DNA"/>
</dbReference>
<evidence type="ECO:0000313" key="2">
    <source>
        <dbReference type="Proteomes" id="UP000824074"/>
    </source>
</evidence>
<comment type="caution">
    <text evidence="1">The sequence shown here is derived from an EMBL/GenBank/DDBJ whole genome shotgun (WGS) entry which is preliminary data.</text>
</comment>
<name>A0A9D1LJ53_9FIRM</name>
<proteinExistence type="predicted"/>
<evidence type="ECO:0008006" key="3">
    <source>
        <dbReference type="Google" id="ProtNLM"/>
    </source>
</evidence>
<sequence>MDEIIKKILIQNKLYEENKKIINNHNKLDEFLNTYKFNLESKHKIPKDTTRDNEGRIILDEIPFIVSNKEEFLSDNKWIILNNGTKLYLKDKRTKEENILELLIMYFLKDLNISHANYDLATFKDKEYLVTPSFLKNNERIIFLFEKLDKIPKIDEAYQMLKKFNNDTFFLKTCFIDRIIGNADRFPFNYGLITGDSVNNKAKQPKNCPLFDNVDKNNIFIRNDEYYRFPYLTNKKDSSCNKVISHLLDYDEIMNFASNTLKKANLYKAAKELLKEKGIYTDKNTYQ</sequence>
<feature type="non-terminal residue" evidence="1">
    <location>
        <position position="287"/>
    </location>
</feature>
<evidence type="ECO:0000313" key="1">
    <source>
        <dbReference type="EMBL" id="HIU40572.1"/>
    </source>
</evidence>
<dbReference type="Proteomes" id="UP000824074">
    <property type="component" value="Unassembled WGS sequence"/>
</dbReference>
<dbReference type="AlphaFoldDB" id="A0A9D1LJ53"/>
<protein>
    <recommendedName>
        <fullName evidence="3">HipA-like C-terminal domain-containing protein</fullName>
    </recommendedName>
</protein>
<reference evidence="1" key="2">
    <citation type="journal article" date="2021" name="PeerJ">
        <title>Extensive microbial diversity within the chicken gut microbiome revealed by metagenomics and culture.</title>
        <authorList>
            <person name="Gilroy R."/>
            <person name="Ravi A."/>
            <person name="Getino M."/>
            <person name="Pursley I."/>
            <person name="Horton D.L."/>
            <person name="Alikhan N.F."/>
            <person name="Baker D."/>
            <person name="Gharbi K."/>
            <person name="Hall N."/>
            <person name="Watson M."/>
            <person name="Adriaenssens E.M."/>
            <person name="Foster-Nyarko E."/>
            <person name="Jarju S."/>
            <person name="Secka A."/>
            <person name="Antonio M."/>
            <person name="Oren A."/>
            <person name="Chaudhuri R.R."/>
            <person name="La Ragione R."/>
            <person name="Hildebrand F."/>
            <person name="Pallen M.J."/>
        </authorList>
    </citation>
    <scope>NUCLEOTIDE SEQUENCE</scope>
    <source>
        <strain evidence="1">CHK193-30670</strain>
    </source>
</reference>
<gene>
    <name evidence="1" type="ORF">IAB68_04665</name>
</gene>